<dbReference type="EMBL" id="FOXF01000007">
    <property type="protein sequence ID" value="SFP17243.1"/>
    <property type="molecule type" value="Genomic_DNA"/>
</dbReference>
<accession>A0A662ZFI1</accession>
<proteinExistence type="predicted"/>
<organism evidence="3 4">
    <name type="scientific">Ruminobacter amylophilus</name>
    <dbReference type="NCBI Taxonomy" id="867"/>
    <lineage>
        <taxon>Bacteria</taxon>
        <taxon>Pseudomonadati</taxon>
        <taxon>Pseudomonadota</taxon>
        <taxon>Gammaproteobacteria</taxon>
        <taxon>Aeromonadales</taxon>
        <taxon>Succinivibrionaceae</taxon>
        <taxon>Ruminobacter</taxon>
    </lineage>
</organism>
<dbReference type="Proteomes" id="UP000243745">
    <property type="component" value="Unassembled WGS sequence"/>
</dbReference>
<gene>
    <name evidence="3" type="ORF">SAMN02910344_00622</name>
</gene>
<name>A0A662ZFI1_9GAMM</name>
<feature type="region of interest" description="Disordered" evidence="2">
    <location>
        <begin position="60"/>
        <end position="89"/>
    </location>
</feature>
<evidence type="ECO:0000256" key="2">
    <source>
        <dbReference type="SAM" id="MobiDB-lite"/>
    </source>
</evidence>
<sequence length="193" mass="21957">MTGFTTTEIDLAIKNLQATNQKISTINMRKILGRGSYGTIQKILRQKGYLDASDKFSLNETEETGTEHNSLVSQDPETGELPTGSPGVESLISDAQKTLTRLRRENLKLNDEINRMETEVTAPLNEYQAILKFINNRFFQGASPEIPEDLLIILRELILRTRPKLGILHNDKPEYYRDDADRILRAILLSRNL</sequence>
<dbReference type="RefSeq" id="WP_093140841.1">
    <property type="nucleotide sequence ID" value="NZ_FOXF01000007.1"/>
</dbReference>
<keyword evidence="4" id="KW-1185">Reference proteome</keyword>
<keyword evidence="1" id="KW-0175">Coiled coil</keyword>
<evidence type="ECO:0000313" key="4">
    <source>
        <dbReference type="Proteomes" id="UP000243745"/>
    </source>
</evidence>
<evidence type="ECO:0000313" key="3">
    <source>
        <dbReference type="EMBL" id="SFP17243.1"/>
    </source>
</evidence>
<evidence type="ECO:0000256" key="1">
    <source>
        <dbReference type="SAM" id="Coils"/>
    </source>
</evidence>
<feature type="coiled-coil region" evidence="1">
    <location>
        <begin position="92"/>
        <end position="119"/>
    </location>
</feature>
<reference evidence="3 4" key="1">
    <citation type="submission" date="2016-10" db="EMBL/GenBank/DDBJ databases">
        <authorList>
            <person name="Varghese N."/>
            <person name="Submissions S."/>
        </authorList>
    </citation>
    <scope>NUCLEOTIDE SEQUENCE [LARGE SCALE GENOMIC DNA]</scope>
    <source>
        <strain evidence="3 4">DSM 1361</strain>
    </source>
</reference>
<feature type="compositionally biased region" description="Polar residues" evidence="2">
    <location>
        <begin position="67"/>
        <end position="76"/>
    </location>
</feature>
<protein>
    <submittedName>
        <fullName evidence="3">Uncharacterized protein</fullName>
    </submittedName>
</protein>
<dbReference type="AlphaFoldDB" id="A0A662ZFI1"/>